<organism evidence="1 2">
    <name type="scientific">Spelaeicoccus albus</name>
    <dbReference type="NCBI Taxonomy" id="1280376"/>
    <lineage>
        <taxon>Bacteria</taxon>
        <taxon>Bacillati</taxon>
        <taxon>Actinomycetota</taxon>
        <taxon>Actinomycetes</taxon>
        <taxon>Micrococcales</taxon>
        <taxon>Brevibacteriaceae</taxon>
        <taxon>Spelaeicoccus</taxon>
    </lineage>
</organism>
<evidence type="ECO:0000313" key="2">
    <source>
        <dbReference type="Proteomes" id="UP000539111"/>
    </source>
</evidence>
<gene>
    <name evidence="1" type="ORF">BJY26_003726</name>
</gene>
<keyword evidence="1" id="KW-0762">Sugar transport</keyword>
<evidence type="ECO:0000313" key="1">
    <source>
        <dbReference type="EMBL" id="NYI69420.1"/>
    </source>
</evidence>
<protein>
    <submittedName>
        <fullName evidence="1">Multiple sugar transport system substrate-binding protein</fullName>
    </submittedName>
</protein>
<dbReference type="Proteomes" id="UP000539111">
    <property type="component" value="Unassembled WGS sequence"/>
</dbReference>
<dbReference type="Gene3D" id="3.40.190.10">
    <property type="entry name" value="Periplasmic binding protein-like II"/>
    <property type="match status" value="1"/>
</dbReference>
<dbReference type="InterPro" id="IPR006059">
    <property type="entry name" value="SBP"/>
</dbReference>
<comment type="caution">
    <text evidence="1">The sequence shown here is derived from an EMBL/GenBank/DDBJ whole genome shotgun (WGS) entry which is preliminary data.</text>
</comment>
<accession>A0A7Z0D5R9</accession>
<name>A0A7Z0D5R9_9MICO</name>
<dbReference type="EMBL" id="JACBZP010000001">
    <property type="protein sequence ID" value="NYI69420.1"/>
    <property type="molecule type" value="Genomic_DNA"/>
</dbReference>
<dbReference type="RefSeq" id="WP_218852500.1">
    <property type="nucleotide sequence ID" value="NZ_JACBZP010000001.1"/>
</dbReference>
<keyword evidence="2" id="KW-1185">Reference proteome</keyword>
<dbReference type="CDD" id="cd13585">
    <property type="entry name" value="PBP2_TMBP_like"/>
    <property type="match status" value="1"/>
</dbReference>
<keyword evidence="1" id="KW-0813">Transport</keyword>
<dbReference type="AlphaFoldDB" id="A0A7Z0D5R9"/>
<dbReference type="Pfam" id="PF01547">
    <property type="entry name" value="SBP_bac_1"/>
    <property type="match status" value="1"/>
</dbReference>
<proteinExistence type="predicted"/>
<dbReference type="SUPFAM" id="SSF53850">
    <property type="entry name" value="Periplasmic binding protein-like II"/>
    <property type="match status" value="1"/>
</dbReference>
<dbReference type="PANTHER" id="PTHR43649">
    <property type="entry name" value="ARABINOSE-BINDING PROTEIN-RELATED"/>
    <property type="match status" value="1"/>
</dbReference>
<reference evidence="1 2" key="1">
    <citation type="submission" date="2020-07" db="EMBL/GenBank/DDBJ databases">
        <title>Sequencing the genomes of 1000 actinobacteria strains.</title>
        <authorList>
            <person name="Klenk H.-P."/>
        </authorList>
    </citation>
    <scope>NUCLEOTIDE SEQUENCE [LARGE SCALE GENOMIC DNA]</scope>
    <source>
        <strain evidence="1 2">DSM 26341</strain>
    </source>
</reference>
<dbReference type="InterPro" id="IPR050490">
    <property type="entry name" value="Bact_solute-bd_prot1"/>
</dbReference>
<sequence>MVEYRRLFPHGADEAAAIIGGKVIESDNQQVAARPDGLDRRGFLRLGAGAAAVGAVTPLLASCGGSSGGGSAKELTFWNFYGPAPDKNPASKWFVKMASDWNDSHDVKVKLRYIANKDYVSGNTLQSSFAAGSGPDIFLLSPGDFLRYYNGGVLKDLTPSLKKEVIDDFLPGTLDTRKVDDKIFAVPMESEPLAIYYSKKLFDREGIKHEPRTWDELLDVAKQLTTKKRFGMLFEPEPSVYQNFTWYPYMWQGGGAPVDKNNKGTFDSDPVRAALKLWGDSVKTGVAPKKALGTGSNDAPANLASGYCAMQETGIWSIADLKDKNPDFDYGIFPLPTPPGGKPTTIMGGWAFCANAKGGNPDAAAEFIAWALGSMDKGSIERGRTWNTGAKSNIPVRASVQKAADARGAFDDPNMKFFAHEIAPTGQSEPRYPPKMIKAISNAIQNVQLSGEDSVKAAKTAAANIDNFLKSYKGAPIL</sequence>
<dbReference type="PANTHER" id="PTHR43649:SF12">
    <property type="entry name" value="DIACETYLCHITOBIOSE BINDING PROTEIN DASA"/>
    <property type="match status" value="1"/>
</dbReference>